<reference evidence="2" key="1">
    <citation type="submission" date="2010-04" db="EMBL/GenBank/DDBJ databases">
        <authorList>
            <person name="Reid K.E."/>
            <person name="Liao N."/>
            <person name="Chan S."/>
            <person name="Docking R."/>
            <person name="Taylor G."/>
            <person name="Moore R."/>
            <person name="Mayo M."/>
            <person name="Munro S."/>
            <person name="King J."/>
            <person name="Yanchuk A."/>
            <person name="Holt R."/>
            <person name="Jones S."/>
            <person name="Marra M."/>
            <person name="Ritland C.E."/>
            <person name="Ritland K."/>
            <person name="Bohlmann J."/>
        </authorList>
    </citation>
    <scope>NUCLEOTIDE SEQUENCE</scope>
    <source>
        <tissue evidence="2">Bud</tissue>
    </source>
</reference>
<proteinExistence type="evidence at transcript level"/>
<sequence length="191" mass="21491">MTARVLSSPRARLKLEWRLEFWQLRYGSTKCGLRQLNASLLKECKKSRVGIHTASPGMVLTDLLLSGASRQNKKMFNIICELPETVARTLVPRMRAVKGTGKAINYLTPPRILLALVTAWLRRGRWFDDKGRALYAAEADRVRIWAENRARFSFGDAMDFYSDGAWVSVFSFSAMFSFIILSSSGNGMSGS</sequence>
<keyword evidence="1" id="KW-0472">Membrane</keyword>
<keyword evidence="1" id="KW-0812">Transmembrane</keyword>
<dbReference type="PANTHER" id="PTHR24314">
    <property type="entry name" value="NON-SPECIFIC LIPID TRANSFER PROTEIN-RELATED"/>
    <property type="match status" value="1"/>
</dbReference>
<evidence type="ECO:0000256" key="1">
    <source>
        <dbReference type="SAM" id="Phobius"/>
    </source>
</evidence>
<dbReference type="GO" id="GO:0015996">
    <property type="term" value="P:chlorophyll catabolic process"/>
    <property type="evidence" value="ECO:0007669"/>
    <property type="project" value="TreeGrafter"/>
</dbReference>
<dbReference type="InterPro" id="IPR036291">
    <property type="entry name" value="NAD(P)-bd_dom_sf"/>
</dbReference>
<feature type="transmembrane region" description="Helical" evidence="1">
    <location>
        <begin position="103"/>
        <end position="121"/>
    </location>
</feature>
<name>D5AD82_PICSI</name>
<dbReference type="SUPFAM" id="SSF51735">
    <property type="entry name" value="NAD(P)-binding Rossmann-fold domains"/>
    <property type="match status" value="1"/>
</dbReference>
<dbReference type="EMBL" id="BT124236">
    <property type="protein sequence ID" value="ADE77501.1"/>
    <property type="molecule type" value="mRNA"/>
</dbReference>
<dbReference type="InterPro" id="IPR052625">
    <property type="entry name" value="Chl_b_Red"/>
</dbReference>
<dbReference type="GO" id="GO:0010304">
    <property type="term" value="P:PSII associated light-harvesting complex II catabolic process"/>
    <property type="evidence" value="ECO:0007669"/>
    <property type="project" value="TreeGrafter"/>
</dbReference>
<dbReference type="GO" id="GO:0034256">
    <property type="term" value="F:chlorophyll(ide) b reductase activity"/>
    <property type="evidence" value="ECO:0007669"/>
    <property type="project" value="TreeGrafter"/>
</dbReference>
<evidence type="ECO:0000313" key="2">
    <source>
        <dbReference type="EMBL" id="ADE77501.1"/>
    </source>
</evidence>
<accession>D5AD82</accession>
<keyword evidence="1" id="KW-1133">Transmembrane helix</keyword>
<feature type="transmembrane region" description="Helical" evidence="1">
    <location>
        <begin position="164"/>
        <end position="181"/>
    </location>
</feature>
<organism evidence="2">
    <name type="scientific">Picea sitchensis</name>
    <name type="common">Sitka spruce</name>
    <name type="synonym">Pinus sitchensis</name>
    <dbReference type="NCBI Taxonomy" id="3332"/>
    <lineage>
        <taxon>Eukaryota</taxon>
        <taxon>Viridiplantae</taxon>
        <taxon>Streptophyta</taxon>
        <taxon>Embryophyta</taxon>
        <taxon>Tracheophyta</taxon>
        <taxon>Spermatophyta</taxon>
        <taxon>Pinopsida</taxon>
        <taxon>Pinidae</taxon>
        <taxon>Conifers I</taxon>
        <taxon>Pinales</taxon>
        <taxon>Pinaceae</taxon>
        <taxon>Picea</taxon>
    </lineage>
</organism>
<dbReference type="AlphaFoldDB" id="D5AD82"/>
<dbReference type="PANTHER" id="PTHR24314:SF21">
    <property type="entry name" value="CHLOROPHYLL(IDE) B REDUCTASE NYC1, CHLOROPLASTIC-RELATED"/>
    <property type="match status" value="1"/>
</dbReference>
<protein>
    <submittedName>
        <fullName evidence="2">Uncharacterized protein</fullName>
    </submittedName>
</protein>